<evidence type="ECO:0000313" key="1">
    <source>
        <dbReference type="EMBL" id="VDR24072.1"/>
    </source>
</evidence>
<gene>
    <name evidence="1" type="ORF">NCTC13098_00349</name>
</gene>
<proteinExistence type="predicted"/>
<dbReference type="KEGG" id="rtg:NCTC13098_00349"/>
<protein>
    <submittedName>
        <fullName evidence="1">Uncharacterized protein</fullName>
    </submittedName>
</protein>
<sequence length="114" mass="12943">MARVAVVALIAKGQYLTRFLPAQGQRDGGLRQQRRLEFDVLNAVKAPARSQQRGGVVHRPVELRDARQQRLDGKMAAEPEEVRVEVQDDLYLLRLCLMALYFMGYHEKNSCSCA</sequence>
<dbReference type="AlphaFoldDB" id="A0A3P8KRN0"/>
<dbReference type="Proteomes" id="UP000274346">
    <property type="component" value="Chromosome"/>
</dbReference>
<evidence type="ECO:0000313" key="2">
    <source>
        <dbReference type="Proteomes" id="UP000274346"/>
    </source>
</evidence>
<accession>A0A3P8KRN0</accession>
<name>A0A3P8KRN0_RAOTE</name>
<organism evidence="1 2">
    <name type="scientific">Raoultella terrigena</name>
    <name type="common">Klebsiella terrigena</name>
    <dbReference type="NCBI Taxonomy" id="577"/>
    <lineage>
        <taxon>Bacteria</taxon>
        <taxon>Pseudomonadati</taxon>
        <taxon>Pseudomonadota</taxon>
        <taxon>Gammaproteobacteria</taxon>
        <taxon>Enterobacterales</taxon>
        <taxon>Enterobacteriaceae</taxon>
        <taxon>Klebsiella/Raoultella group</taxon>
        <taxon>Raoultella</taxon>
    </lineage>
</organism>
<dbReference type="EMBL" id="LR131271">
    <property type="protein sequence ID" value="VDR24072.1"/>
    <property type="molecule type" value="Genomic_DNA"/>
</dbReference>
<reference evidence="1 2" key="1">
    <citation type="submission" date="2018-12" db="EMBL/GenBank/DDBJ databases">
        <authorList>
            <consortium name="Pathogen Informatics"/>
        </authorList>
    </citation>
    <scope>NUCLEOTIDE SEQUENCE [LARGE SCALE GENOMIC DNA]</scope>
    <source>
        <strain evidence="1 2">NCTC13098</strain>
    </source>
</reference>